<dbReference type="PANTHER" id="PTHR21294">
    <property type="entry name" value="ELECTRON TRANSFER FLAVOPROTEIN BETA-SUBUNIT"/>
    <property type="match status" value="1"/>
</dbReference>
<comment type="similarity">
    <text evidence="1">Belongs to the ETF beta-subunit/FixA family.</text>
</comment>
<evidence type="ECO:0000313" key="11">
    <source>
        <dbReference type="Proteomes" id="UP001056890"/>
    </source>
</evidence>
<dbReference type="AlphaFoldDB" id="A0AAE9MD32"/>
<dbReference type="SMART" id="SM00893">
    <property type="entry name" value="ETF"/>
    <property type="match status" value="1"/>
</dbReference>
<comment type="cofactor">
    <cofactor evidence="8">
        <name>AMP</name>
        <dbReference type="ChEBI" id="CHEBI:456215"/>
    </cofactor>
</comment>
<comment type="subunit">
    <text evidence="2">Heterodimer of an alpha and a beta subunit.</text>
</comment>
<dbReference type="CDD" id="cd01714">
    <property type="entry name" value="ETF_beta"/>
    <property type="match status" value="1"/>
</dbReference>
<gene>
    <name evidence="10" type="ORF">NHF51_11505</name>
</gene>
<dbReference type="RefSeq" id="WP_252994464.1">
    <property type="nucleotide sequence ID" value="NZ_CP099717.1"/>
</dbReference>
<evidence type="ECO:0000256" key="7">
    <source>
        <dbReference type="ARBA" id="ARBA00042002"/>
    </source>
</evidence>
<dbReference type="Gene3D" id="3.40.50.620">
    <property type="entry name" value="HUPs"/>
    <property type="match status" value="1"/>
</dbReference>
<reference evidence="10" key="1">
    <citation type="submission" date="2022-06" db="EMBL/GenBank/DDBJ databases">
        <title>Complete Genome of Aeromonas sp. Strain SOD01 Isolated from an Urban Freshwater Stream.</title>
        <authorList>
            <person name="Williams L.E."/>
            <person name="Brysgel T."/>
            <person name="Capestro E.M."/>
            <person name="Foltz G.V."/>
            <person name="Gardner A.E."/>
            <person name="Ingrassia J."/>
            <person name="Peterson E."/>
            <person name="Arruda J."/>
            <person name="Flaherty I."/>
            <person name="Hunt M."/>
            <person name="Pappas G."/>
            <person name="Ramsaran S."/>
            <person name="Rocha M."/>
        </authorList>
    </citation>
    <scope>NUCLEOTIDE SEQUENCE</scope>
    <source>
        <strain evidence="10">SOD01</strain>
    </source>
</reference>
<dbReference type="FunFam" id="3.40.50.620:FF:000011">
    <property type="entry name" value="Electron transfer flavoprotein subunit beta"/>
    <property type="match status" value="1"/>
</dbReference>
<accession>A0AAE9MD32</accession>
<evidence type="ECO:0000256" key="3">
    <source>
        <dbReference type="ARBA" id="ARBA00016797"/>
    </source>
</evidence>
<dbReference type="Proteomes" id="UP001056890">
    <property type="component" value="Chromosome"/>
</dbReference>
<dbReference type="GO" id="GO:0009055">
    <property type="term" value="F:electron transfer activity"/>
    <property type="evidence" value="ECO:0007669"/>
    <property type="project" value="InterPro"/>
</dbReference>
<evidence type="ECO:0000256" key="2">
    <source>
        <dbReference type="ARBA" id="ARBA00011355"/>
    </source>
</evidence>
<keyword evidence="11" id="KW-1185">Reference proteome</keyword>
<dbReference type="PIRSF" id="PIRSF000090">
    <property type="entry name" value="Beta-ETF"/>
    <property type="match status" value="1"/>
</dbReference>
<evidence type="ECO:0000256" key="4">
    <source>
        <dbReference type="ARBA" id="ARBA00022448"/>
    </source>
</evidence>
<sequence length="255" mass="27311">MKLLVAVKRVVDYNVKIRVKGDGSDVELANVKMGINPFCEIAVEEGVRLREAGVASELVVVTFGPAAAAEQLRHALALGADRALHYLTDEGGTAEALTPLTVARALQRVCEQEQPDLVLLGKQSIDSDNNQVGQMLAALQDWPLATFASVVRLVEGELQVTREIDGGLETLGMPLPAVVTVDLRLNEPRFASLPNIMKAKRKPLESQPFAALGVEPAAQTRLLGVMAPAVRSAGVRVGSVDELVDKLRNEAKVLP</sequence>
<keyword evidence="4" id="KW-0813">Transport</keyword>
<evidence type="ECO:0000256" key="6">
    <source>
        <dbReference type="ARBA" id="ARBA00025649"/>
    </source>
</evidence>
<dbReference type="Pfam" id="PF01012">
    <property type="entry name" value="ETF"/>
    <property type="match status" value="1"/>
</dbReference>
<evidence type="ECO:0000256" key="1">
    <source>
        <dbReference type="ARBA" id="ARBA00007557"/>
    </source>
</evidence>
<dbReference type="InterPro" id="IPR012255">
    <property type="entry name" value="ETF_b"/>
</dbReference>
<evidence type="ECO:0000313" key="10">
    <source>
        <dbReference type="EMBL" id="USV55994.1"/>
    </source>
</evidence>
<dbReference type="SUPFAM" id="SSF52402">
    <property type="entry name" value="Adenine nucleotide alpha hydrolases-like"/>
    <property type="match status" value="1"/>
</dbReference>
<dbReference type="InterPro" id="IPR014729">
    <property type="entry name" value="Rossmann-like_a/b/a_fold"/>
</dbReference>
<dbReference type="EMBL" id="CP099717">
    <property type="protein sequence ID" value="USV55994.1"/>
    <property type="molecule type" value="Genomic_DNA"/>
</dbReference>
<proteinExistence type="inferred from homology"/>
<protein>
    <recommendedName>
        <fullName evidence="3">Electron transfer flavoprotein subunit beta</fullName>
    </recommendedName>
    <alternativeName>
        <fullName evidence="7">Electron transfer flavoprotein small subunit</fullName>
    </alternativeName>
</protein>
<dbReference type="PANTHER" id="PTHR21294:SF8">
    <property type="entry name" value="ELECTRON TRANSFER FLAVOPROTEIN SUBUNIT BETA"/>
    <property type="match status" value="1"/>
</dbReference>
<evidence type="ECO:0000256" key="5">
    <source>
        <dbReference type="ARBA" id="ARBA00022982"/>
    </source>
</evidence>
<dbReference type="GO" id="GO:0046395">
    <property type="term" value="P:carboxylic acid catabolic process"/>
    <property type="evidence" value="ECO:0007669"/>
    <property type="project" value="UniProtKB-ARBA"/>
</dbReference>
<dbReference type="InterPro" id="IPR033948">
    <property type="entry name" value="ETF_beta_N"/>
</dbReference>
<evidence type="ECO:0000256" key="8">
    <source>
        <dbReference type="ARBA" id="ARBA00049933"/>
    </source>
</evidence>
<keyword evidence="5" id="KW-0249">Electron transport</keyword>
<name>A0AAE9MD32_9GAMM</name>
<comment type="function">
    <text evidence="6">The electron transfer flavoprotein serves as a specific electron acceptor for other dehydrogenases. It transfers the electrons to the main respiratory chain via ETF-ubiquinone oxidoreductase (ETF dehydrogenase).</text>
</comment>
<dbReference type="InterPro" id="IPR000049">
    <property type="entry name" value="ET-Flavoprotein_bsu_CS"/>
</dbReference>
<dbReference type="PROSITE" id="PS01065">
    <property type="entry name" value="ETF_BETA"/>
    <property type="match status" value="1"/>
</dbReference>
<feature type="domain" description="Electron transfer flavoprotein alpha/beta-subunit N-terminal" evidence="9">
    <location>
        <begin position="23"/>
        <end position="216"/>
    </location>
</feature>
<evidence type="ECO:0000259" key="9">
    <source>
        <dbReference type="SMART" id="SM00893"/>
    </source>
</evidence>
<dbReference type="InterPro" id="IPR014730">
    <property type="entry name" value="ETF_a/b_N"/>
</dbReference>
<organism evidence="10 11">
    <name type="scientific">Aeromonas encheleia</name>
    <dbReference type="NCBI Taxonomy" id="73010"/>
    <lineage>
        <taxon>Bacteria</taxon>
        <taxon>Pseudomonadati</taxon>
        <taxon>Pseudomonadota</taxon>
        <taxon>Gammaproteobacteria</taxon>
        <taxon>Aeromonadales</taxon>
        <taxon>Aeromonadaceae</taxon>
        <taxon>Aeromonas</taxon>
    </lineage>
</organism>